<reference evidence="2" key="1">
    <citation type="journal article" date="2023" name="PLoS Negl. Trop. Dis.">
        <title>A genome sequence for Biomphalaria pfeifferi, the major vector snail for the human-infecting parasite Schistosoma mansoni.</title>
        <authorList>
            <person name="Bu L."/>
            <person name="Lu L."/>
            <person name="Laidemitt M.R."/>
            <person name="Zhang S.M."/>
            <person name="Mutuku M."/>
            <person name="Mkoji G."/>
            <person name="Steinauer M."/>
            <person name="Loker E.S."/>
        </authorList>
    </citation>
    <scope>NUCLEOTIDE SEQUENCE</scope>
    <source>
        <strain evidence="2">KasaAsao</strain>
    </source>
</reference>
<name>A0AAD8FMA8_BIOPF</name>
<organism evidence="2 3">
    <name type="scientific">Biomphalaria pfeifferi</name>
    <name type="common">Bloodfluke planorb</name>
    <name type="synonym">Freshwater snail</name>
    <dbReference type="NCBI Taxonomy" id="112525"/>
    <lineage>
        <taxon>Eukaryota</taxon>
        <taxon>Metazoa</taxon>
        <taxon>Spiralia</taxon>
        <taxon>Lophotrochozoa</taxon>
        <taxon>Mollusca</taxon>
        <taxon>Gastropoda</taxon>
        <taxon>Heterobranchia</taxon>
        <taxon>Euthyneura</taxon>
        <taxon>Panpulmonata</taxon>
        <taxon>Hygrophila</taxon>
        <taxon>Lymnaeoidea</taxon>
        <taxon>Planorbidae</taxon>
        <taxon>Biomphalaria</taxon>
    </lineage>
</organism>
<dbReference type="EMBL" id="JASAOG010000001">
    <property type="protein sequence ID" value="KAK0070262.1"/>
    <property type="molecule type" value="Genomic_DNA"/>
</dbReference>
<keyword evidence="1" id="KW-1133">Transmembrane helix</keyword>
<evidence type="ECO:0000313" key="3">
    <source>
        <dbReference type="Proteomes" id="UP001233172"/>
    </source>
</evidence>
<keyword evidence="3" id="KW-1185">Reference proteome</keyword>
<protein>
    <submittedName>
        <fullName evidence="2">Telomerase reverse transcriptase</fullName>
    </submittedName>
</protein>
<keyword evidence="2" id="KW-0695">RNA-directed DNA polymerase</keyword>
<keyword evidence="1" id="KW-0472">Membrane</keyword>
<sequence>MVFKTDLLVPDGNVYTRVLFLSTSFLEKLSFDYFSEHPNNDVLPFMDEMLKKHRKCPYWSLVLSYCILIAIILISVV</sequence>
<proteinExistence type="predicted"/>
<keyword evidence="1" id="KW-0812">Transmembrane</keyword>
<gene>
    <name evidence="2" type="ORF">Bpfe_000245</name>
</gene>
<accession>A0AAD8FMA8</accession>
<keyword evidence="2" id="KW-0548">Nucleotidyltransferase</keyword>
<dbReference type="AlphaFoldDB" id="A0AAD8FMA8"/>
<reference evidence="2" key="2">
    <citation type="submission" date="2023-04" db="EMBL/GenBank/DDBJ databases">
        <authorList>
            <person name="Bu L."/>
            <person name="Lu L."/>
            <person name="Laidemitt M.R."/>
            <person name="Zhang S.M."/>
            <person name="Mutuku M."/>
            <person name="Mkoji G."/>
            <person name="Steinauer M."/>
            <person name="Loker E.S."/>
        </authorList>
    </citation>
    <scope>NUCLEOTIDE SEQUENCE</scope>
    <source>
        <strain evidence="2">KasaAsao</strain>
        <tissue evidence="2">Whole Snail</tissue>
    </source>
</reference>
<evidence type="ECO:0000256" key="1">
    <source>
        <dbReference type="SAM" id="Phobius"/>
    </source>
</evidence>
<dbReference type="GO" id="GO:0003964">
    <property type="term" value="F:RNA-directed DNA polymerase activity"/>
    <property type="evidence" value="ECO:0007669"/>
    <property type="project" value="UniProtKB-KW"/>
</dbReference>
<dbReference type="Proteomes" id="UP001233172">
    <property type="component" value="Unassembled WGS sequence"/>
</dbReference>
<comment type="caution">
    <text evidence="2">The sequence shown here is derived from an EMBL/GenBank/DDBJ whole genome shotgun (WGS) entry which is preliminary data.</text>
</comment>
<feature type="transmembrane region" description="Helical" evidence="1">
    <location>
        <begin position="56"/>
        <end position="76"/>
    </location>
</feature>
<evidence type="ECO:0000313" key="2">
    <source>
        <dbReference type="EMBL" id="KAK0070262.1"/>
    </source>
</evidence>
<keyword evidence="2" id="KW-0808">Transferase</keyword>